<accession>A0A6A0H3N6</accession>
<organism evidence="3">
    <name type="scientific">Hyalella azteca</name>
    <name type="common">Amphipod</name>
    <dbReference type="NCBI Taxonomy" id="294128"/>
    <lineage>
        <taxon>Eukaryota</taxon>
        <taxon>Metazoa</taxon>
        <taxon>Ecdysozoa</taxon>
        <taxon>Arthropoda</taxon>
        <taxon>Crustacea</taxon>
        <taxon>Multicrustacea</taxon>
        <taxon>Malacostraca</taxon>
        <taxon>Eumalacostraca</taxon>
        <taxon>Peracarida</taxon>
        <taxon>Amphipoda</taxon>
        <taxon>Senticaudata</taxon>
        <taxon>Talitrida</taxon>
        <taxon>Talitroidea</taxon>
        <taxon>Hyalellidae</taxon>
        <taxon>Hyalella</taxon>
    </lineage>
</organism>
<evidence type="ECO:0000256" key="1">
    <source>
        <dbReference type="PIRSR" id="PIRSR600101-2"/>
    </source>
</evidence>
<dbReference type="SUPFAM" id="SSF56235">
    <property type="entry name" value="N-terminal nucleophile aminohydrolases (Ntn hydrolases)"/>
    <property type="match status" value="1"/>
</dbReference>
<reference evidence="3" key="1">
    <citation type="submission" date="2014-08" db="EMBL/GenBank/DDBJ databases">
        <authorList>
            <person name="Murali S."/>
            <person name="Richards S."/>
            <person name="Bandaranaike D."/>
            <person name="Bellair M."/>
            <person name="Blankenburg K."/>
            <person name="Chao H."/>
            <person name="Dinh H."/>
            <person name="Doddapaneni H."/>
            <person name="Dugan-Rocha S."/>
            <person name="Elkadiri S."/>
            <person name="Gnanaolivu R."/>
            <person name="Hughes D."/>
            <person name="Lee S."/>
            <person name="Li M."/>
            <person name="Ming W."/>
            <person name="Munidasa M."/>
            <person name="Muniz J."/>
            <person name="Nguyen L."/>
            <person name="Osuji N."/>
            <person name="Pu L.-L."/>
            <person name="Puazo M."/>
            <person name="Skinner E."/>
            <person name="Qu C."/>
            <person name="Quiroz J."/>
            <person name="Raj R."/>
            <person name="Weissenberger G."/>
            <person name="Xin Y."/>
            <person name="Zou X."/>
            <person name="Han Y."/>
            <person name="Worley K."/>
            <person name="Muzny D."/>
            <person name="Gibbs R."/>
        </authorList>
    </citation>
    <scope>NUCLEOTIDE SEQUENCE</scope>
    <source>
        <strain evidence="3">HAZT.00-mixed</strain>
        <tissue evidence="3">Whole organism</tissue>
    </source>
</reference>
<reference evidence="3" key="3">
    <citation type="submission" date="2019-06" db="EMBL/GenBank/DDBJ databases">
        <authorList>
            <person name="Poynton C."/>
            <person name="Hasenbein S."/>
            <person name="Benoit J.B."/>
            <person name="Sepulveda M.S."/>
            <person name="Poelchau M.F."/>
            <person name="Murali S.C."/>
            <person name="Chen S."/>
            <person name="Glastad K.M."/>
            <person name="Werren J.H."/>
            <person name="Vineis J.H."/>
            <person name="Bowen J.L."/>
            <person name="Friedrich M."/>
            <person name="Jones J."/>
            <person name="Robertson H.M."/>
            <person name="Feyereisen R."/>
            <person name="Mechler-Hickson A."/>
            <person name="Mathers N."/>
            <person name="Lee C.E."/>
            <person name="Colbourne J.K."/>
            <person name="Biales A."/>
            <person name="Johnston J.S."/>
            <person name="Wellborn G.A."/>
            <person name="Rosendale A.J."/>
            <person name="Cridge A.G."/>
            <person name="Munoz-Torres M.C."/>
            <person name="Bain P.A."/>
            <person name="Manny A.R."/>
            <person name="Major K.M."/>
            <person name="Lambert F.N."/>
            <person name="Vulpe C.D."/>
            <person name="Tuck P."/>
            <person name="Blalock B.J."/>
            <person name="Lin Y.-Y."/>
            <person name="Smith M.E."/>
            <person name="Ochoa-Acuna H."/>
            <person name="Chen M.-J.M."/>
            <person name="Childers C.P."/>
            <person name="Qu J."/>
            <person name="Dugan S."/>
            <person name="Lee S.L."/>
            <person name="Chao H."/>
            <person name="Dinh H."/>
            <person name="Han Y."/>
            <person name="Doddapaneni H."/>
            <person name="Worley K.C."/>
            <person name="Muzny D.M."/>
            <person name="Gibbs R.A."/>
            <person name="Richards S."/>
        </authorList>
    </citation>
    <scope>NUCLEOTIDE SEQUENCE</scope>
    <source>
        <strain evidence="3">HAZT.00-mixed</strain>
        <tissue evidence="3">Whole organism</tissue>
    </source>
</reference>
<evidence type="ECO:0000256" key="2">
    <source>
        <dbReference type="SAM" id="MobiDB-lite"/>
    </source>
</evidence>
<dbReference type="PANTHER" id="PTHR11686:SF9">
    <property type="entry name" value="RE13973P"/>
    <property type="match status" value="1"/>
</dbReference>
<comment type="caution">
    <text evidence="3">The sequence shown here is derived from an EMBL/GenBank/DDBJ whole genome shotgun (WGS) entry which is preliminary data.</text>
</comment>
<dbReference type="InterPro" id="IPR000101">
    <property type="entry name" value="GGT_peptidase"/>
</dbReference>
<dbReference type="PRINTS" id="PR01210">
    <property type="entry name" value="GGTRANSPTASE"/>
</dbReference>
<dbReference type="EMBL" id="JQDR03007970">
    <property type="protein sequence ID" value="KAA0197835.1"/>
    <property type="molecule type" value="Genomic_DNA"/>
</dbReference>
<feature type="region of interest" description="Disordered" evidence="2">
    <location>
        <begin position="58"/>
        <end position="212"/>
    </location>
</feature>
<proteinExistence type="predicted"/>
<sequence length="417" mass="46168">MYSDENDLGVYTDYSCDPFYPNIRENDRSIRRRDPLRRAVEALRRWCRDTYDGYQRWGMRRGGNGMMMEHRVPRGDDDDDDFCEHDSDDDEDYDDDEYDDISDYYDYDDDGDEDDGDEDGSDEDDGDEDDGDEDDGDEDDGDEDDGDKDDGDKDDGDKDGGDKDDGDEDDGDEDDGDEDDGDEDDGDEDVGDEDVGDEDGGDKDDGDEDGGTVGDAAIAALLCVGVVKPQSMGLGGGFMLTHYNPTTGQALTLDARERAPLAAHQDMYHGDAQLSFVGTWFVVGALAVAVPGEVRGYRALYEAVGGALEWAELFVPALRLCEEGHPVSWHLAKALQQKREYILAEPSMSIFVDNTTGDVLLEGDMLYRPDLAATLRVLQQEPDALYTGSLARGFVEDLAQLGGIITTQDMEEYQWVL</sequence>
<feature type="compositionally biased region" description="Acidic residues" evidence="2">
    <location>
        <begin position="76"/>
        <end position="154"/>
    </location>
</feature>
<name>A0A6A0H3N6_HYAAZ</name>
<feature type="compositionally biased region" description="Acidic residues" evidence="2">
    <location>
        <begin position="164"/>
        <end position="210"/>
    </location>
</feature>
<protein>
    <recommendedName>
        <fullName evidence="4">Gamma-glutamyltranspeptidase</fullName>
    </recommendedName>
</protein>
<evidence type="ECO:0008006" key="4">
    <source>
        <dbReference type="Google" id="ProtNLM"/>
    </source>
</evidence>
<dbReference type="InterPro" id="IPR029055">
    <property type="entry name" value="Ntn_hydrolases_N"/>
</dbReference>
<dbReference type="GO" id="GO:0005886">
    <property type="term" value="C:plasma membrane"/>
    <property type="evidence" value="ECO:0007669"/>
    <property type="project" value="TreeGrafter"/>
</dbReference>
<feature type="binding site" evidence="1">
    <location>
        <position position="256"/>
    </location>
    <ligand>
        <name>L-glutamate</name>
        <dbReference type="ChEBI" id="CHEBI:29985"/>
    </ligand>
</feature>
<reference evidence="3" key="2">
    <citation type="journal article" date="2018" name="Environ. Sci. Technol.">
        <title>The Toxicogenome of Hyalella azteca: A Model for Sediment Ecotoxicology and Evolutionary Toxicology.</title>
        <authorList>
            <person name="Poynton H.C."/>
            <person name="Hasenbein S."/>
            <person name="Benoit J.B."/>
            <person name="Sepulveda M.S."/>
            <person name="Poelchau M.F."/>
            <person name="Hughes D.S.T."/>
            <person name="Murali S.C."/>
            <person name="Chen S."/>
            <person name="Glastad K.M."/>
            <person name="Goodisman M.A.D."/>
            <person name="Werren J.H."/>
            <person name="Vineis J.H."/>
            <person name="Bowen J.L."/>
            <person name="Friedrich M."/>
            <person name="Jones J."/>
            <person name="Robertson H.M."/>
            <person name="Feyereisen R."/>
            <person name="Mechler-Hickson A."/>
            <person name="Mathers N."/>
            <person name="Lee C.E."/>
            <person name="Colbourne J.K."/>
            <person name="Biales A."/>
            <person name="Johnston J.S."/>
            <person name="Wellborn G.A."/>
            <person name="Rosendale A.J."/>
            <person name="Cridge A.G."/>
            <person name="Munoz-Torres M.C."/>
            <person name="Bain P.A."/>
            <person name="Manny A.R."/>
            <person name="Major K.M."/>
            <person name="Lambert F.N."/>
            <person name="Vulpe C.D."/>
            <person name="Tuck P."/>
            <person name="Blalock B.J."/>
            <person name="Lin Y.Y."/>
            <person name="Smith M.E."/>
            <person name="Ochoa-Acuna H."/>
            <person name="Chen M.M."/>
            <person name="Childers C.P."/>
            <person name="Qu J."/>
            <person name="Dugan S."/>
            <person name="Lee S.L."/>
            <person name="Chao H."/>
            <person name="Dinh H."/>
            <person name="Han Y."/>
            <person name="Doddapaneni H."/>
            <person name="Worley K.C."/>
            <person name="Muzny D.M."/>
            <person name="Gibbs R.A."/>
            <person name="Richards S."/>
        </authorList>
    </citation>
    <scope>NUCLEOTIDE SEQUENCE</scope>
    <source>
        <strain evidence="3">HAZT.00-mixed</strain>
        <tissue evidence="3">Whole organism</tissue>
    </source>
</reference>
<dbReference type="Pfam" id="PF01019">
    <property type="entry name" value="G_glu_transpept"/>
    <property type="match status" value="1"/>
</dbReference>
<dbReference type="AlphaFoldDB" id="A0A6A0H3N6"/>
<dbReference type="Proteomes" id="UP000711488">
    <property type="component" value="Unassembled WGS sequence"/>
</dbReference>
<dbReference type="GO" id="GO:0036374">
    <property type="term" value="F:glutathione hydrolase activity"/>
    <property type="evidence" value="ECO:0007669"/>
    <property type="project" value="InterPro"/>
</dbReference>
<gene>
    <name evidence="3" type="ORF">HAZT_HAZT010357</name>
</gene>
<dbReference type="PANTHER" id="PTHR11686">
    <property type="entry name" value="GAMMA GLUTAMYL TRANSPEPTIDASE"/>
    <property type="match status" value="1"/>
</dbReference>
<evidence type="ECO:0000313" key="3">
    <source>
        <dbReference type="EMBL" id="KAA0197835.1"/>
    </source>
</evidence>
<dbReference type="GO" id="GO:0006751">
    <property type="term" value="P:glutathione catabolic process"/>
    <property type="evidence" value="ECO:0007669"/>
    <property type="project" value="InterPro"/>
</dbReference>